<name>A0A1A9Z0M4_GLOPL</name>
<reference evidence="1" key="2">
    <citation type="submission" date="2020-05" db="UniProtKB">
        <authorList>
            <consortium name="EnsemblMetazoa"/>
        </authorList>
    </citation>
    <scope>IDENTIFICATION</scope>
    <source>
        <strain evidence="1">IAEA</strain>
    </source>
</reference>
<dbReference type="AlphaFoldDB" id="A0A1A9Z0M4"/>
<accession>A0A1A9Z0M4</accession>
<organism evidence="1 2">
    <name type="scientific">Glossina pallidipes</name>
    <name type="common">Tsetse fly</name>
    <dbReference type="NCBI Taxonomy" id="7398"/>
    <lineage>
        <taxon>Eukaryota</taxon>
        <taxon>Metazoa</taxon>
        <taxon>Ecdysozoa</taxon>
        <taxon>Arthropoda</taxon>
        <taxon>Hexapoda</taxon>
        <taxon>Insecta</taxon>
        <taxon>Pterygota</taxon>
        <taxon>Neoptera</taxon>
        <taxon>Endopterygota</taxon>
        <taxon>Diptera</taxon>
        <taxon>Brachycera</taxon>
        <taxon>Muscomorpha</taxon>
        <taxon>Hippoboscoidea</taxon>
        <taxon>Glossinidae</taxon>
        <taxon>Glossina</taxon>
    </lineage>
</organism>
<sequence length="164" mass="18799">MVGALKKSFASKEANWIKESVQAAANFEDGLYEQAVLEAIRKLSGTKPWQRIHMYINKHASRLQRCTPDNGRAKFVGQTDNGRAKFSSLSLELSDIFLLFFVYFDRSRDLQCLDCSFLTQNSVDQIIKYAAYKFSTFKMMSKDKNDLRYVLTALLAKGERELNS</sequence>
<keyword evidence="2" id="KW-1185">Reference proteome</keyword>
<dbReference type="STRING" id="7398.A0A1A9Z0M4"/>
<dbReference type="VEuPathDB" id="VectorBase:GPAI000382"/>
<dbReference type="EnsemblMetazoa" id="GPAI000382-RA">
    <property type="protein sequence ID" value="GPAI000382-PA"/>
    <property type="gene ID" value="GPAI000382"/>
</dbReference>
<proteinExistence type="predicted"/>
<dbReference type="Proteomes" id="UP000092445">
    <property type="component" value="Unassembled WGS sequence"/>
</dbReference>
<reference evidence="2" key="1">
    <citation type="submission" date="2014-03" db="EMBL/GenBank/DDBJ databases">
        <authorList>
            <person name="Aksoy S."/>
            <person name="Warren W."/>
            <person name="Wilson R.K."/>
        </authorList>
    </citation>
    <scope>NUCLEOTIDE SEQUENCE [LARGE SCALE GENOMIC DNA]</scope>
    <source>
        <strain evidence="2">IAEA</strain>
    </source>
</reference>
<evidence type="ECO:0000313" key="2">
    <source>
        <dbReference type="Proteomes" id="UP000092445"/>
    </source>
</evidence>
<protein>
    <submittedName>
        <fullName evidence="1">Uncharacterized protein</fullName>
    </submittedName>
</protein>
<evidence type="ECO:0000313" key="1">
    <source>
        <dbReference type="EnsemblMetazoa" id="GPAI000382-PA"/>
    </source>
</evidence>